<sequence length="283" mass="32248">MGIECIQNEDQTVTVRVTNDHQRDVVTKSPKLPFFEKRDGYFLHSAFVRIGGNREFGSDGNPLVYAIKGLKDFQIDAGSCQLLHEELEANFKTIADRVRTFGPISYIFYTPSASQLSRFLACRFHRIMGVRECLIFDVFEKRSYQDVLADCMRRKTAAKMGSDDRRIISDVINEINRFGKFALKEPFRMKDLPMSLRQYVNPFKLRNTRAIPEGIAGARVVLIEDTIGSGQSSACLAEMLRNAGAREVIVVSAFSPVQPISFVKRAEQVKVEIVRKRRRVRQS</sequence>
<dbReference type="InterPro" id="IPR029057">
    <property type="entry name" value="PRTase-like"/>
</dbReference>
<evidence type="ECO:0000313" key="2">
    <source>
        <dbReference type="Proteomes" id="UP001169006"/>
    </source>
</evidence>
<comment type="caution">
    <text evidence="1">The sequence shown here is derived from an EMBL/GenBank/DDBJ whole genome shotgun (WGS) entry which is preliminary data.</text>
</comment>
<proteinExistence type="predicted"/>
<dbReference type="RefSeq" id="WP_302076612.1">
    <property type="nucleotide sequence ID" value="NZ_JAUKWQ010000002.1"/>
</dbReference>
<dbReference type="GO" id="GO:0016757">
    <property type="term" value="F:glycosyltransferase activity"/>
    <property type="evidence" value="ECO:0007669"/>
    <property type="project" value="UniProtKB-KW"/>
</dbReference>
<accession>A0ABT8SVZ1</accession>
<evidence type="ECO:0000313" key="1">
    <source>
        <dbReference type="EMBL" id="MDO1582470.1"/>
    </source>
</evidence>
<keyword evidence="2" id="KW-1185">Reference proteome</keyword>
<dbReference type="Gene3D" id="3.40.50.2020">
    <property type="match status" value="1"/>
</dbReference>
<gene>
    <name evidence="1" type="ORF">Q2T52_10190</name>
</gene>
<protein>
    <submittedName>
        <fullName evidence="1">Phosphoribosyltransferase</fullName>
    </submittedName>
</protein>
<dbReference type="CDD" id="cd06223">
    <property type="entry name" value="PRTases_typeI"/>
    <property type="match status" value="1"/>
</dbReference>
<dbReference type="SUPFAM" id="SSF53271">
    <property type="entry name" value="PRTase-like"/>
    <property type="match status" value="1"/>
</dbReference>
<organism evidence="1 2">
    <name type="scientific">Rhizobium oryzicola</name>
    <dbReference type="NCBI Taxonomy" id="1232668"/>
    <lineage>
        <taxon>Bacteria</taxon>
        <taxon>Pseudomonadati</taxon>
        <taxon>Pseudomonadota</taxon>
        <taxon>Alphaproteobacteria</taxon>
        <taxon>Hyphomicrobiales</taxon>
        <taxon>Rhizobiaceae</taxon>
        <taxon>Rhizobium/Agrobacterium group</taxon>
        <taxon>Rhizobium</taxon>
    </lineage>
</organism>
<keyword evidence="1" id="KW-0808">Transferase</keyword>
<name>A0ABT8SVZ1_9HYPH</name>
<reference evidence="1" key="1">
    <citation type="journal article" date="2015" name="Int. J. Syst. Evol. Microbiol.">
        <title>Rhizobium oryzicola sp. nov., potential plant-growth-promoting endophytic bacteria isolated from rice roots.</title>
        <authorList>
            <person name="Zhang X.X."/>
            <person name="Gao J.S."/>
            <person name="Cao Y.H."/>
            <person name="Sheirdil R.A."/>
            <person name="Wang X.C."/>
            <person name="Zhang L."/>
        </authorList>
    </citation>
    <scope>NUCLEOTIDE SEQUENCE</scope>
    <source>
        <strain evidence="1">05753</strain>
    </source>
</reference>
<dbReference type="EMBL" id="JAUKWQ010000002">
    <property type="protein sequence ID" value="MDO1582470.1"/>
    <property type="molecule type" value="Genomic_DNA"/>
</dbReference>
<dbReference type="Proteomes" id="UP001169006">
    <property type="component" value="Unassembled WGS sequence"/>
</dbReference>
<reference evidence="1" key="2">
    <citation type="submission" date="2023-07" db="EMBL/GenBank/DDBJ databases">
        <authorList>
            <person name="Sun H."/>
        </authorList>
    </citation>
    <scope>NUCLEOTIDE SEQUENCE</scope>
    <source>
        <strain evidence="1">05753</strain>
    </source>
</reference>
<dbReference type="InterPro" id="IPR000836">
    <property type="entry name" value="PRTase_dom"/>
</dbReference>
<keyword evidence="1" id="KW-0328">Glycosyltransferase</keyword>